<dbReference type="PROSITE" id="PS50888">
    <property type="entry name" value="BHLH"/>
    <property type="match status" value="1"/>
</dbReference>
<evidence type="ECO:0000256" key="2">
    <source>
        <dbReference type="ARBA" id="ARBA00023015"/>
    </source>
</evidence>
<feature type="domain" description="BHLH" evidence="7">
    <location>
        <begin position="28"/>
        <end position="79"/>
    </location>
</feature>
<comment type="subcellular location">
    <subcellularLocation>
        <location evidence="1">Nucleus</location>
    </subcellularLocation>
</comment>
<dbReference type="SUPFAM" id="SSF55021">
    <property type="entry name" value="ACT-like"/>
    <property type="match status" value="1"/>
</dbReference>
<reference evidence="8 9" key="1">
    <citation type="submission" date="2019-07" db="EMBL/GenBank/DDBJ databases">
        <title>De Novo Assembly of kiwifruit Actinidia rufa.</title>
        <authorList>
            <person name="Sugita-Konishi S."/>
            <person name="Sato K."/>
            <person name="Mori E."/>
            <person name="Abe Y."/>
            <person name="Kisaki G."/>
            <person name="Hamano K."/>
            <person name="Suezawa K."/>
            <person name="Otani M."/>
            <person name="Fukuda T."/>
            <person name="Manabe T."/>
            <person name="Gomi K."/>
            <person name="Tabuchi M."/>
            <person name="Akimitsu K."/>
            <person name="Kataoka I."/>
        </authorList>
    </citation>
    <scope>NUCLEOTIDE SEQUENCE [LARGE SCALE GENOMIC DNA]</scope>
    <source>
        <strain evidence="9">cv. Fuchu</strain>
    </source>
</reference>
<keyword evidence="3" id="KW-0238">DNA-binding</keyword>
<evidence type="ECO:0000259" key="7">
    <source>
        <dbReference type="PROSITE" id="PS50888"/>
    </source>
</evidence>
<dbReference type="GO" id="GO:0005634">
    <property type="term" value="C:nucleus"/>
    <property type="evidence" value="ECO:0007669"/>
    <property type="project" value="UniProtKB-SubCell"/>
</dbReference>
<evidence type="ECO:0000256" key="1">
    <source>
        <dbReference type="ARBA" id="ARBA00004123"/>
    </source>
</evidence>
<dbReference type="PANTHER" id="PTHR45844:SF25">
    <property type="entry name" value="TRANSCRIPTION FACTOR BHLH107"/>
    <property type="match status" value="1"/>
</dbReference>
<dbReference type="InterPro" id="IPR045847">
    <property type="entry name" value="AIG1-like"/>
</dbReference>
<organism evidence="8 9">
    <name type="scientific">Actinidia rufa</name>
    <dbReference type="NCBI Taxonomy" id="165716"/>
    <lineage>
        <taxon>Eukaryota</taxon>
        <taxon>Viridiplantae</taxon>
        <taxon>Streptophyta</taxon>
        <taxon>Embryophyta</taxon>
        <taxon>Tracheophyta</taxon>
        <taxon>Spermatophyta</taxon>
        <taxon>Magnoliopsida</taxon>
        <taxon>eudicotyledons</taxon>
        <taxon>Gunneridae</taxon>
        <taxon>Pentapetalae</taxon>
        <taxon>asterids</taxon>
        <taxon>Ericales</taxon>
        <taxon>Actinidiaceae</taxon>
        <taxon>Actinidia</taxon>
    </lineage>
</organism>
<keyword evidence="9" id="KW-1185">Reference proteome</keyword>
<evidence type="ECO:0000256" key="6">
    <source>
        <dbReference type="SAM" id="MobiDB-lite"/>
    </source>
</evidence>
<evidence type="ECO:0000313" key="8">
    <source>
        <dbReference type="EMBL" id="GFY85898.1"/>
    </source>
</evidence>
<dbReference type="SUPFAM" id="SSF47459">
    <property type="entry name" value="HLH, helix-loop-helix DNA-binding domain"/>
    <property type="match status" value="1"/>
</dbReference>
<dbReference type="InterPro" id="IPR036638">
    <property type="entry name" value="HLH_DNA-bd_sf"/>
</dbReference>
<accession>A0A7J0EHF3</accession>
<feature type="compositionally biased region" description="Basic and acidic residues" evidence="6">
    <location>
        <begin position="24"/>
        <end position="36"/>
    </location>
</feature>
<sequence>MLPKSMNKRPLMDGGDCFSRSQKQKTEEAAKKHALAEQVRRRRINDHIDTLRQLIAPSMTSRTVKASVLTETIRQMKELKKRAAEAALKFNGQGRSGGAAATSGSFTFPDESDEATVSYCEAGEGRMVKATVCCEDRLGLNQELTEAIRSVGASAVRAEMATVGGRTKAEVVVRLRQGGEEEDVGSLTRALKALVECRVSGFSSLGRAMAFGRGIGVGLMIPATNRAQLYPSSFNRVGNWKGFC</sequence>
<dbReference type="PANTHER" id="PTHR45844">
    <property type="entry name" value="TRANSCRIPTION FACTOR BHLH30"/>
    <property type="match status" value="1"/>
</dbReference>
<keyword evidence="4" id="KW-0804">Transcription</keyword>
<dbReference type="Proteomes" id="UP000585474">
    <property type="component" value="Unassembled WGS sequence"/>
</dbReference>
<dbReference type="EMBL" id="BJWL01000004">
    <property type="protein sequence ID" value="GFY85898.1"/>
    <property type="molecule type" value="Genomic_DNA"/>
</dbReference>
<dbReference type="Gene3D" id="3.30.70.260">
    <property type="match status" value="1"/>
</dbReference>
<keyword evidence="5" id="KW-0539">Nucleus</keyword>
<dbReference type="InterPro" id="IPR011598">
    <property type="entry name" value="bHLH_dom"/>
</dbReference>
<evidence type="ECO:0000256" key="3">
    <source>
        <dbReference type="ARBA" id="ARBA00023125"/>
    </source>
</evidence>
<dbReference type="OrthoDB" id="71302at2759"/>
<dbReference type="Pfam" id="PF00010">
    <property type="entry name" value="HLH"/>
    <property type="match status" value="1"/>
</dbReference>
<evidence type="ECO:0000256" key="5">
    <source>
        <dbReference type="ARBA" id="ARBA00023242"/>
    </source>
</evidence>
<keyword evidence="2" id="KW-0805">Transcription regulation</keyword>
<dbReference type="GO" id="GO:0003677">
    <property type="term" value="F:DNA binding"/>
    <property type="evidence" value="ECO:0007669"/>
    <property type="project" value="UniProtKB-KW"/>
</dbReference>
<dbReference type="SMART" id="SM00353">
    <property type="entry name" value="HLH"/>
    <property type="match status" value="1"/>
</dbReference>
<dbReference type="GO" id="GO:0046983">
    <property type="term" value="F:protein dimerization activity"/>
    <property type="evidence" value="ECO:0007669"/>
    <property type="project" value="InterPro"/>
</dbReference>
<gene>
    <name evidence="8" type="ORF">Acr_04g0006360</name>
</gene>
<protein>
    <recommendedName>
        <fullName evidence="7">BHLH domain-containing protein</fullName>
    </recommendedName>
</protein>
<dbReference type="AlphaFoldDB" id="A0A7J0EHF3"/>
<dbReference type="Gene3D" id="4.10.280.10">
    <property type="entry name" value="Helix-loop-helix DNA-binding domain"/>
    <property type="match status" value="1"/>
</dbReference>
<name>A0A7J0EHF3_9ERIC</name>
<evidence type="ECO:0000313" key="9">
    <source>
        <dbReference type="Proteomes" id="UP000585474"/>
    </source>
</evidence>
<proteinExistence type="predicted"/>
<feature type="region of interest" description="Disordered" evidence="6">
    <location>
        <begin position="1"/>
        <end position="36"/>
    </location>
</feature>
<dbReference type="InterPro" id="IPR045865">
    <property type="entry name" value="ACT-like_dom_sf"/>
</dbReference>
<evidence type="ECO:0000256" key="4">
    <source>
        <dbReference type="ARBA" id="ARBA00023163"/>
    </source>
</evidence>
<comment type="caution">
    <text evidence="8">The sequence shown here is derived from an EMBL/GenBank/DDBJ whole genome shotgun (WGS) entry which is preliminary data.</text>
</comment>
<dbReference type="GO" id="GO:0003700">
    <property type="term" value="F:DNA-binding transcription factor activity"/>
    <property type="evidence" value="ECO:0007669"/>
    <property type="project" value="InterPro"/>
</dbReference>